<feature type="transmembrane region" description="Helical" evidence="2">
    <location>
        <begin position="34"/>
        <end position="57"/>
    </location>
</feature>
<dbReference type="PANTHER" id="PTHR34978">
    <property type="entry name" value="POSSIBLE SENSOR-TRANSDUCER PROTEIN BLAR"/>
    <property type="match status" value="1"/>
</dbReference>
<gene>
    <name evidence="4" type="ORF">HCU67_02040</name>
</gene>
<feature type="compositionally biased region" description="Pro residues" evidence="1">
    <location>
        <begin position="654"/>
        <end position="672"/>
    </location>
</feature>
<dbReference type="EMBL" id="JAAWWL010000001">
    <property type="protein sequence ID" value="NKI30707.1"/>
    <property type="molecule type" value="Genomic_DNA"/>
</dbReference>
<proteinExistence type="predicted"/>
<keyword evidence="2" id="KW-1133">Transmembrane helix</keyword>
<evidence type="ECO:0000313" key="5">
    <source>
        <dbReference type="Proteomes" id="UP000718451"/>
    </source>
</evidence>
<dbReference type="InterPro" id="IPR008756">
    <property type="entry name" value="Peptidase_M56"/>
</dbReference>
<evidence type="ECO:0000313" key="4">
    <source>
        <dbReference type="EMBL" id="NKI30707.1"/>
    </source>
</evidence>
<feature type="transmembrane region" description="Helical" evidence="2">
    <location>
        <begin position="6"/>
        <end position="22"/>
    </location>
</feature>
<dbReference type="RefSeq" id="WP_168550944.1">
    <property type="nucleotide sequence ID" value="NZ_JAAWWL010000001.1"/>
</dbReference>
<feature type="compositionally biased region" description="Pro residues" evidence="1">
    <location>
        <begin position="681"/>
        <end position="693"/>
    </location>
</feature>
<feature type="domain" description="Peptidase M56" evidence="3">
    <location>
        <begin position="164"/>
        <end position="260"/>
    </location>
</feature>
<accession>A0ABX1GLD2</accession>
<feature type="region of interest" description="Disordered" evidence="1">
    <location>
        <begin position="647"/>
        <end position="696"/>
    </location>
</feature>
<feature type="transmembrane region" description="Helical" evidence="2">
    <location>
        <begin position="89"/>
        <end position="109"/>
    </location>
</feature>
<reference evidence="4 5" key="1">
    <citation type="submission" date="2020-04" db="EMBL/GenBank/DDBJ databases">
        <authorList>
            <person name="Yoon J."/>
        </authorList>
    </citation>
    <scope>NUCLEOTIDE SEQUENCE [LARGE SCALE GENOMIC DNA]</scope>
    <source>
        <strain evidence="4 5">DJ-13</strain>
    </source>
</reference>
<dbReference type="PANTHER" id="PTHR34978:SF3">
    <property type="entry name" value="SLR0241 PROTEIN"/>
    <property type="match status" value="1"/>
</dbReference>
<dbReference type="InterPro" id="IPR052173">
    <property type="entry name" value="Beta-lactam_resp_regulator"/>
</dbReference>
<comment type="caution">
    <text evidence="4">The sequence shown here is derived from an EMBL/GenBank/DDBJ whole genome shotgun (WGS) entry which is preliminary data.</text>
</comment>
<sequence length="818" mass="94691">MAIYILKSIACMAVFLVFYKLLLEKENMHVFKRFYLLVSVIASLLIPTIVFMEYVVVNPVSLPVSTEPQVNDYNFIAEPKAIKDNVTDFSPVFGFVYFLGLIYFSFRFIRNLNQIIRRIIRNPKKKATGFIHVLLKENFPPHTFFKYIFLNKNKSEANQIPIEVLLHEETHAKQRHSYDIVFIELVQVVFWFNPLIILFKKAIKLNHEFLADQAVLKKEIDQPTYQNTLLSYLSNNSYNNYQSKMANAINYSSIKNRFTVMKKTTTKKSIFLRTLLLLPLTLLLVFGFSETKVVQKVSSQNSIEGVWLDANTETYAFSILSNGNQLHFNGLNYNHPIEKFGQEYYVTTEYADLPISLESETGLLSFSGRNYVLKENSLRNQFEGNWKSIEGDITLKVENYTDGFIWAITKDGQTNKFYPKRDEDGFFFTYGHENWSFKIENGDLIDSKGMTYSKEVLPDTNEVLFNQDENSSLSTEELEEYNRLATKLKNNKYGQSRILVSEIETMQRLYQKMTKEEKLASVERFGFPTGSNLKNRKELPQKQVNIYNKLAKKYNSIPIENRIIPSYALKALEVNYRQMTLTQKERAQPFPDYLPDNIQKGASREQMAIYNALAKKYNEMSKDNMHIKMKEVERMKYIYNLMSEKQRADAEPFPELPEPPPPPQTPGNPEPPKTIGNGNDLPPPPPPPTPPSPLDHVIEMAKKGADFYYEGKKISSDKAIELLKKNKSLNIDSRSNNSNNPVVRISKAPIKVGLSSEKETNIYKYSRELNEKGALFYLHGEIIEAELALYIIQNRDFEKVETYPWINKKPEVKILSKS</sequence>
<name>A0ABX1GLD2_9FLAO</name>
<keyword evidence="2" id="KW-0812">Transmembrane</keyword>
<evidence type="ECO:0000256" key="1">
    <source>
        <dbReference type="SAM" id="MobiDB-lite"/>
    </source>
</evidence>
<evidence type="ECO:0000259" key="3">
    <source>
        <dbReference type="Pfam" id="PF05569"/>
    </source>
</evidence>
<organism evidence="4 5">
    <name type="scientific">Croceivirga thetidis</name>
    <dbReference type="NCBI Taxonomy" id="2721623"/>
    <lineage>
        <taxon>Bacteria</taxon>
        <taxon>Pseudomonadati</taxon>
        <taxon>Bacteroidota</taxon>
        <taxon>Flavobacteriia</taxon>
        <taxon>Flavobacteriales</taxon>
        <taxon>Flavobacteriaceae</taxon>
        <taxon>Croceivirga</taxon>
    </lineage>
</organism>
<dbReference type="Proteomes" id="UP000718451">
    <property type="component" value="Unassembled WGS sequence"/>
</dbReference>
<keyword evidence="2" id="KW-0472">Membrane</keyword>
<keyword evidence="5" id="KW-1185">Reference proteome</keyword>
<evidence type="ECO:0000256" key="2">
    <source>
        <dbReference type="SAM" id="Phobius"/>
    </source>
</evidence>
<dbReference type="CDD" id="cd07341">
    <property type="entry name" value="M56_BlaR1_MecR1_like"/>
    <property type="match status" value="1"/>
</dbReference>
<protein>
    <submittedName>
        <fullName evidence="4">M56 family metallopeptidase</fullName>
    </submittedName>
</protein>
<dbReference type="Pfam" id="PF05569">
    <property type="entry name" value="Peptidase_M56"/>
    <property type="match status" value="1"/>
</dbReference>
<feature type="transmembrane region" description="Helical" evidence="2">
    <location>
        <begin position="270"/>
        <end position="289"/>
    </location>
</feature>